<evidence type="ECO:0000313" key="2">
    <source>
        <dbReference type="Proteomes" id="UP001056120"/>
    </source>
</evidence>
<sequence>MDTNNDSHLPTTSDPLPPPATTATVSPPRNSNTKSKGRGGPDNGKFKYRGVRQRSWGKWVAEIREPRKRSRRWLGTFATAEDAARAYDRAALILYGSRAQLNLQKPSCDGNNNTTTTTTATASTSSSSSPHGDGSGSGSTSSSSTAQTLRPILPRPAAFNLTYSPAQTTSSRVPILANYMPYQFYPTVQTSTNSGGNIVPYALQLVQPHQYLPYSNMNKDGTTIPTLYDPNTNSNPNPRTSICEVEQVQPVQQHCENYQPMDEEINSLLGSNFSLVSHSPQKMVAGDSVSDPTVVVGGDPSSPALWSLINDDEYPPPNIWDCGDTSFDF</sequence>
<name>A0ACB9INS9_9ASTR</name>
<proteinExistence type="predicted"/>
<reference evidence="2" key="1">
    <citation type="journal article" date="2022" name="Mol. Ecol. Resour.">
        <title>The genomes of chicory, endive, great burdock and yacon provide insights into Asteraceae palaeo-polyploidization history and plant inulin production.</title>
        <authorList>
            <person name="Fan W."/>
            <person name="Wang S."/>
            <person name="Wang H."/>
            <person name="Wang A."/>
            <person name="Jiang F."/>
            <person name="Liu H."/>
            <person name="Zhao H."/>
            <person name="Xu D."/>
            <person name="Zhang Y."/>
        </authorList>
    </citation>
    <scope>NUCLEOTIDE SEQUENCE [LARGE SCALE GENOMIC DNA]</scope>
    <source>
        <strain evidence="2">cv. Yunnan</strain>
    </source>
</reference>
<gene>
    <name evidence="1" type="ORF">L1987_25126</name>
</gene>
<accession>A0ACB9INS9</accession>
<dbReference type="EMBL" id="CM042025">
    <property type="protein sequence ID" value="KAI3809156.1"/>
    <property type="molecule type" value="Genomic_DNA"/>
</dbReference>
<evidence type="ECO:0000313" key="1">
    <source>
        <dbReference type="EMBL" id="KAI3809156.1"/>
    </source>
</evidence>
<keyword evidence="2" id="KW-1185">Reference proteome</keyword>
<protein>
    <submittedName>
        <fullName evidence="1">Uncharacterized protein</fullName>
    </submittedName>
</protein>
<dbReference type="Proteomes" id="UP001056120">
    <property type="component" value="Linkage Group LG08"/>
</dbReference>
<comment type="caution">
    <text evidence="1">The sequence shown here is derived from an EMBL/GenBank/DDBJ whole genome shotgun (WGS) entry which is preliminary data.</text>
</comment>
<reference evidence="1 2" key="2">
    <citation type="journal article" date="2022" name="Mol. Ecol. Resour.">
        <title>The genomes of chicory, endive, great burdock and yacon provide insights into Asteraceae paleo-polyploidization history and plant inulin production.</title>
        <authorList>
            <person name="Fan W."/>
            <person name="Wang S."/>
            <person name="Wang H."/>
            <person name="Wang A."/>
            <person name="Jiang F."/>
            <person name="Liu H."/>
            <person name="Zhao H."/>
            <person name="Xu D."/>
            <person name="Zhang Y."/>
        </authorList>
    </citation>
    <scope>NUCLEOTIDE SEQUENCE [LARGE SCALE GENOMIC DNA]</scope>
    <source>
        <strain evidence="2">cv. Yunnan</strain>
        <tissue evidence="1">Leaves</tissue>
    </source>
</reference>
<organism evidence="1 2">
    <name type="scientific">Smallanthus sonchifolius</name>
    <dbReference type="NCBI Taxonomy" id="185202"/>
    <lineage>
        <taxon>Eukaryota</taxon>
        <taxon>Viridiplantae</taxon>
        <taxon>Streptophyta</taxon>
        <taxon>Embryophyta</taxon>
        <taxon>Tracheophyta</taxon>
        <taxon>Spermatophyta</taxon>
        <taxon>Magnoliopsida</taxon>
        <taxon>eudicotyledons</taxon>
        <taxon>Gunneridae</taxon>
        <taxon>Pentapetalae</taxon>
        <taxon>asterids</taxon>
        <taxon>campanulids</taxon>
        <taxon>Asterales</taxon>
        <taxon>Asteraceae</taxon>
        <taxon>Asteroideae</taxon>
        <taxon>Heliantheae alliance</taxon>
        <taxon>Millerieae</taxon>
        <taxon>Smallanthus</taxon>
    </lineage>
</organism>